<name>A0A3E1K7F0_9GAMM</name>
<evidence type="ECO:0008006" key="3">
    <source>
        <dbReference type="Google" id="ProtNLM"/>
    </source>
</evidence>
<sequence length="458" mass="48529">MKKTLTAMGVMGLVLQANDALARELDDRGDDGASFTGRPGENYEGDANAVRGAGAYDQYIFTTSASGLGSFEEWSAATSGAGLAGMAAADHICQLEASGAGLPNAGSYVAWISDSQNDAYCRAHGLYGTKDDDCGASGGLPASAGPWLRTDNQLFGGDLPGIVEDGEVYRPVDLNALGSPFFFPERVWTGTSADGTSSGFHCNDWTASTSGTGSDLYLGLTGDTNATVVNWTQDDILACDQAARLTCLSTASSGMGLPPMAPYTSSDRRGFVSSLSGPARFSEWQLPGGGTPGQMGLSGSDAADQICRSLASDAELDRSDDFKALLSDDTTSVYQRFDFQNRWYRVDHVKIVENLGNLFEPGEDILTNVALDEQGLPLVEITDVWTGMDTQGTSLANTCSGWTSSSPNQATSVGSATYADLRMIFNDVKACSTPAHLYCFSDIDEISTYSFQREDFYD</sequence>
<dbReference type="SUPFAM" id="SSF56436">
    <property type="entry name" value="C-type lectin-like"/>
    <property type="match status" value="2"/>
</dbReference>
<comment type="caution">
    <text evidence="1">The sequence shown here is derived from an EMBL/GenBank/DDBJ whole genome shotgun (WGS) entry which is preliminary data.</text>
</comment>
<dbReference type="Proteomes" id="UP000260351">
    <property type="component" value="Unassembled WGS sequence"/>
</dbReference>
<dbReference type="InterPro" id="IPR016186">
    <property type="entry name" value="C-type_lectin-like/link_sf"/>
</dbReference>
<dbReference type="RefSeq" id="WP_116651137.1">
    <property type="nucleotide sequence ID" value="NZ_QUZK01000041.1"/>
</dbReference>
<organism evidence="1 2">
    <name type="scientific">Wenzhouxiangella sediminis</name>
    <dbReference type="NCBI Taxonomy" id="1792836"/>
    <lineage>
        <taxon>Bacteria</taxon>
        <taxon>Pseudomonadati</taxon>
        <taxon>Pseudomonadota</taxon>
        <taxon>Gammaproteobacteria</taxon>
        <taxon>Chromatiales</taxon>
        <taxon>Wenzhouxiangellaceae</taxon>
        <taxon>Wenzhouxiangella</taxon>
    </lineage>
</organism>
<evidence type="ECO:0000313" key="1">
    <source>
        <dbReference type="EMBL" id="RFF29903.1"/>
    </source>
</evidence>
<proteinExistence type="predicted"/>
<keyword evidence="2" id="KW-1185">Reference proteome</keyword>
<reference evidence="1 2" key="1">
    <citation type="submission" date="2018-08" db="EMBL/GenBank/DDBJ databases">
        <title>Wenzhouxiangella salilacus sp. nov., a novel bacterium isolated from a saline lake in Xinjiang Province, China.</title>
        <authorList>
            <person name="Han S."/>
        </authorList>
    </citation>
    <scope>NUCLEOTIDE SEQUENCE [LARGE SCALE GENOMIC DNA]</scope>
    <source>
        <strain evidence="1 2">XDB06</strain>
    </source>
</reference>
<dbReference type="InterPro" id="IPR016187">
    <property type="entry name" value="CTDL_fold"/>
</dbReference>
<accession>A0A3E1K7F0</accession>
<dbReference type="EMBL" id="QUZK01000041">
    <property type="protein sequence ID" value="RFF29903.1"/>
    <property type="molecule type" value="Genomic_DNA"/>
</dbReference>
<gene>
    <name evidence="1" type="ORF">DZC52_10730</name>
</gene>
<protein>
    <recommendedName>
        <fullName evidence="3">DUF1554 domain-containing protein</fullName>
    </recommendedName>
</protein>
<dbReference type="AlphaFoldDB" id="A0A3E1K7F0"/>
<dbReference type="Gene3D" id="3.10.100.10">
    <property type="entry name" value="Mannose-Binding Protein A, subunit A"/>
    <property type="match status" value="2"/>
</dbReference>
<evidence type="ECO:0000313" key="2">
    <source>
        <dbReference type="Proteomes" id="UP000260351"/>
    </source>
</evidence>
<dbReference type="OrthoDB" id="5524965at2"/>